<reference evidence="1" key="1">
    <citation type="submission" date="2020-06" db="EMBL/GenBank/DDBJ databases">
        <authorList>
            <person name="Li T."/>
            <person name="Hu X."/>
            <person name="Zhang T."/>
            <person name="Song X."/>
            <person name="Zhang H."/>
            <person name="Dai N."/>
            <person name="Sheng W."/>
            <person name="Hou X."/>
            <person name="Wei L."/>
        </authorList>
    </citation>
    <scope>NUCLEOTIDE SEQUENCE</scope>
    <source>
        <strain evidence="1">K16</strain>
        <tissue evidence="1">Leaf</tissue>
    </source>
</reference>
<evidence type="ECO:0000313" key="1">
    <source>
        <dbReference type="EMBL" id="KAK4408430.1"/>
    </source>
</evidence>
<reference evidence="1" key="2">
    <citation type="journal article" date="2024" name="Plant">
        <title>Genomic evolution and insights into agronomic trait innovations of Sesamum species.</title>
        <authorList>
            <person name="Miao H."/>
            <person name="Wang L."/>
            <person name="Qu L."/>
            <person name="Liu H."/>
            <person name="Sun Y."/>
            <person name="Le M."/>
            <person name="Wang Q."/>
            <person name="Wei S."/>
            <person name="Zheng Y."/>
            <person name="Lin W."/>
            <person name="Duan Y."/>
            <person name="Cao H."/>
            <person name="Xiong S."/>
            <person name="Wang X."/>
            <person name="Wei L."/>
            <person name="Li C."/>
            <person name="Ma Q."/>
            <person name="Ju M."/>
            <person name="Zhao R."/>
            <person name="Li G."/>
            <person name="Mu C."/>
            <person name="Tian Q."/>
            <person name="Mei H."/>
            <person name="Zhang T."/>
            <person name="Gao T."/>
            <person name="Zhang H."/>
        </authorList>
    </citation>
    <scope>NUCLEOTIDE SEQUENCE</scope>
    <source>
        <strain evidence="1">K16</strain>
    </source>
</reference>
<dbReference type="AlphaFoldDB" id="A0AAE1XAW0"/>
<dbReference type="Proteomes" id="UP001289374">
    <property type="component" value="Unassembled WGS sequence"/>
</dbReference>
<dbReference type="EMBL" id="JACGWL010000002">
    <property type="protein sequence ID" value="KAK4408430.1"/>
    <property type="molecule type" value="Genomic_DNA"/>
</dbReference>
<evidence type="ECO:0000313" key="2">
    <source>
        <dbReference type="Proteomes" id="UP001289374"/>
    </source>
</evidence>
<sequence>MVKSTIRIIRRSTRNEGDCRNGAKQGNIGIGTGTTYKGEKVGKLLQLLNSSNVSLERQSQDTIINAGVEQSVGQRYSSCISTSKARDRHSRILGVSIVLKVHQPFREHKYVSLLERLRVKRVFGVDESHLQRALCQKQELGGPQVDVDRVHGSARVYEDCIGNALAYEGWELFHCCLDGCELRRDWGGDEVAEAGEGEEVAVDGGEFSGRTKSVRMSGSPARVMWAMAREVSSMKSVFLAKAICGLGRVCTVDKVKFSESCTNLKVPRLKHMAGLTPISPPAKTASSNSASQNAQIPSHIICKINQPSSVISVALPTNSPPDYLIFTLPTPTVTIVTSAPEFSSDGQGAEVQLGLRPWWGQAGRHPTALVISSKPGTPPSISCSIDLTSFKLNFPVLDAEMILTVHVTNPNVVPIHYSDTDMSIFYAGSLLRLPVQAGSQPPAPASCFDSRLGSTACSWPTTRRSSWPTWGGGRWWTRRSTREIGCAAQGP</sequence>
<proteinExistence type="predicted"/>
<accession>A0AAE1XAW0</accession>
<name>A0AAE1XAW0_9LAMI</name>
<organism evidence="1 2">
    <name type="scientific">Sesamum angolense</name>
    <dbReference type="NCBI Taxonomy" id="2727404"/>
    <lineage>
        <taxon>Eukaryota</taxon>
        <taxon>Viridiplantae</taxon>
        <taxon>Streptophyta</taxon>
        <taxon>Embryophyta</taxon>
        <taxon>Tracheophyta</taxon>
        <taxon>Spermatophyta</taxon>
        <taxon>Magnoliopsida</taxon>
        <taxon>eudicotyledons</taxon>
        <taxon>Gunneridae</taxon>
        <taxon>Pentapetalae</taxon>
        <taxon>asterids</taxon>
        <taxon>lamiids</taxon>
        <taxon>Lamiales</taxon>
        <taxon>Pedaliaceae</taxon>
        <taxon>Sesamum</taxon>
    </lineage>
</organism>
<keyword evidence="2" id="KW-1185">Reference proteome</keyword>
<comment type="caution">
    <text evidence="1">The sequence shown here is derived from an EMBL/GenBank/DDBJ whole genome shotgun (WGS) entry which is preliminary data.</text>
</comment>
<gene>
    <name evidence="1" type="ORF">Sango_0424000</name>
</gene>
<protein>
    <submittedName>
        <fullName evidence="1">Uncharacterized protein</fullName>
    </submittedName>
</protein>